<reference evidence="6 7" key="1">
    <citation type="submission" date="2018-05" db="EMBL/GenBank/DDBJ databases">
        <title>Animal gut microbial communities from fecal samples from Wisconsin, USA.</title>
        <authorList>
            <person name="Neumann A."/>
        </authorList>
    </citation>
    <scope>NUCLEOTIDE SEQUENCE [LARGE SCALE GENOMIC DNA]</scope>
    <source>
        <strain evidence="6 7">UWS4</strain>
    </source>
</reference>
<comment type="similarity">
    <text evidence="4">Belongs to the cyclic nucleotide phosphodiesterase class-III family.</text>
</comment>
<keyword evidence="3" id="KW-0408">Iron</keyword>
<proteinExistence type="inferred from homology"/>
<name>A0ABX5LNN1_9BACT</name>
<organism evidence="6 7">
    <name type="scientific">Hallerella porci</name>
    <dbReference type="NCBI Taxonomy" id="1945871"/>
    <lineage>
        <taxon>Bacteria</taxon>
        <taxon>Pseudomonadati</taxon>
        <taxon>Fibrobacterota</taxon>
        <taxon>Fibrobacteria</taxon>
        <taxon>Fibrobacterales</taxon>
        <taxon>Fibrobacteraceae</taxon>
        <taxon>Hallerella</taxon>
    </lineage>
</organism>
<protein>
    <submittedName>
        <fullName evidence="6">Icc protein</fullName>
    </submittedName>
</protein>
<keyword evidence="7" id="KW-1185">Reference proteome</keyword>
<gene>
    <name evidence="6" type="ORF">B0H50_1116</name>
</gene>
<dbReference type="Proteomes" id="UP000245523">
    <property type="component" value="Unassembled WGS sequence"/>
</dbReference>
<feature type="domain" description="Calcineurin-like phosphoesterase" evidence="5">
    <location>
        <begin position="6"/>
        <end position="192"/>
    </location>
</feature>
<sequence length="247" mass="28715">MDKRTFRIGQIADVHLIADNDEADHLKSVESFEKTLADADKFDLDLLVISGDMTEHSFPQEYQLFFEMMKAYSGKWCMIAGNHDKSADIARYSPFPIELHHGEYFYKKTVNEVALFFLDSSTDSVSKSQLEWLKEEAAKESKEIFIFMHHPPCLCGHLFMDSRYALKNWNETKSVMEEIPNLRAIFTGHYHSAMEVNLENGKKVYLTPATQMQLNPDVSEFNIISTVPGWRYIEYKNEKISTELRYL</sequence>
<dbReference type="InterPro" id="IPR004843">
    <property type="entry name" value="Calcineurin-like_PHP"/>
</dbReference>
<evidence type="ECO:0000313" key="7">
    <source>
        <dbReference type="Proteomes" id="UP000245523"/>
    </source>
</evidence>
<dbReference type="PANTHER" id="PTHR42988:SF2">
    <property type="entry name" value="CYCLIC NUCLEOTIDE PHOSPHODIESTERASE CBUA0032-RELATED"/>
    <property type="match status" value="1"/>
</dbReference>
<keyword evidence="2" id="KW-0378">Hydrolase</keyword>
<dbReference type="Pfam" id="PF00149">
    <property type="entry name" value="Metallophos"/>
    <property type="match status" value="1"/>
</dbReference>
<dbReference type="Gene3D" id="3.60.21.10">
    <property type="match status" value="1"/>
</dbReference>
<accession>A0ABX5LNN1</accession>
<dbReference type="PANTHER" id="PTHR42988">
    <property type="entry name" value="PHOSPHOHYDROLASE"/>
    <property type="match status" value="1"/>
</dbReference>
<evidence type="ECO:0000256" key="2">
    <source>
        <dbReference type="ARBA" id="ARBA00022801"/>
    </source>
</evidence>
<dbReference type="EMBL" id="QGHD01000011">
    <property type="protein sequence ID" value="PWL01133.1"/>
    <property type="molecule type" value="Genomic_DNA"/>
</dbReference>
<dbReference type="SUPFAM" id="SSF56300">
    <property type="entry name" value="Metallo-dependent phosphatases"/>
    <property type="match status" value="1"/>
</dbReference>
<comment type="caution">
    <text evidence="6">The sequence shown here is derived from an EMBL/GenBank/DDBJ whole genome shotgun (WGS) entry which is preliminary data.</text>
</comment>
<dbReference type="RefSeq" id="WP_106198813.1">
    <property type="nucleotide sequence ID" value="NZ_QGHD01000011.1"/>
</dbReference>
<evidence type="ECO:0000256" key="4">
    <source>
        <dbReference type="ARBA" id="ARBA00025742"/>
    </source>
</evidence>
<dbReference type="InterPro" id="IPR029052">
    <property type="entry name" value="Metallo-depent_PP-like"/>
</dbReference>
<evidence type="ECO:0000313" key="6">
    <source>
        <dbReference type="EMBL" id="PWL01133.1"/>
    </source>
</evidence>
<evidence type="ECO:0000256" key="3">
    <source>
        <dbReference type="ARBA" id="ARBA00023004"/>
    </source>
</evidence>
<dbReference type="InterPro" id="IPR050884">
    <property type="entry name" value="CNP_phosphodiesterase-III"/>
</dbReference>
<evidence type="ECO:0000256" key="1">
    <source>
        <dbReference type="ARBA" id="ARBA00022723"/>
    </source>
</evidence>
<keyword evidence="1" id="KW-0479">Metal-binding</keyword>
<evidence type="ECO:0000259" key="5">
    <source>
        <dbReference type="Pfam" id="PF00149"/>
    </source>
</evidence>